<protein>
    <submittedName>
        <fullName evidence="1">Uncharacterized protein</fullName>
    </submittedName>
</protein>
<gene>
    <name evidence="1" type="ORF">U5G49_004772</name>
</gene>
<keyword evidence="1" id="KW-0614">Plasmid</keyword>
<accession>A0ABZ1DUQ3</accession>
<organism evidence="1 2">
    <name type="scientific">Rhizobium indigoferae</name>
    <dbReference type="NCBI Taxonomy" id="158891"/>
    <lineage>
        <taxon>Bacteria</taxon>
        <taxon>Pseudomonadati</taxon>
        <taxon>Pseudomonadota</taxon>
        <taxon>Alphaproteobacteria</taxon>
        <taxon>Hyphomicrobiales</taxon>
        <taxon>Rhizobiaceae</taxon>
        <taxon>Rhizobium/Agrobacterium group</taxon>
        <taxon>Rhizobium</taxon>
    </lineage>
</organism>
<name>A0ABZ1DUQ3_9HYPH</name>
<evidence type="ECO:0000313" key="2">
    <source>
        <dbReference type="Proteomes" id="UP001322785"/>
    </source>
</evidence>
<reference evidence="1 2" key="1">
    <citation type="submission" date="2023-12" db="EMBL/GenBank/DDBJ databases">
        <authorList>
            <person name="Menendez E."/>
            <person name="Kaur S."/>
            <person name="Flores-Felix J.D."/>
            <person name="diCenzo G.C."/>
            <person name="Peix A."/>
            <person name="Velazquez E."/>
        </authorList>
    </citation>
    <scope>NUCLEOTIDE SEQUENCE [LARGE SCALE GENOMIC DNA]</scope>
    <source>
        <strain evidence="1 2">CIP 108029</strain>
        <plasmid evidence="1 2">pRinCIP108029b</plasmid>
    </source>
</reference>
<dbReference type="RefSeq" id="WP_246288876.1">
    <property type="nucleotide sequence ID" value="NZ_BSOQ01000002.1"/>
</dbReference>
<evidence type="ECO:0000313" key="1">
    <source>
        <dbReference type="EMBL" id="WRW39436.1"/>
    </source>
</evidence>
<sequence length="114" mass="12865">MSVIITRGARHWKPSRCGSLQEKCAGKRRCKLTVRQENYELSALNIRTLISSAAAPLDCRRISPFISMFHLKILLTSTSIPSISPVFSAQELKRLKSCRTPDIHETKDLRVEAV</sequence>
<dbReference type="Proteomes" id="UP001322785">
    <property type="component" value="Plasmid pRinCIP108029b"/>
</dbReference>
<geneLocation type="plasmid" evidence="1 2">
    <name>pRinCIP108029b</name>
</geneLocation>
<keyword evidence="2" id="KW-1185">Reference proteome</keyword>
<dbReference type="EMBL" id="CP140636">
    <property type="protein sequence ID" value="WRW39436.1"/>
    <property type="molecule type" value="Genomic_DNA"/>
</dbReference>
<proteinExistence type="predicted"/>